<evidence type="ECO:0000256" key="8">
    <source>
        <dbReference type="ARBA" id="ARBA00023004"/>
    </source>
</evidence>
<dbReference type="SUPFAM" id="SSF102114">
    <property type="entry name" value="Radical SAM enzymes"/>
    <property type="match status" value="1"/>
</dbReference>
<comment type="function">
    <text evidence="1 10">Activation of pyruvate formate-lyase under anaerobic conditions by generation of an organic free radical, using S-adenosylmethionine and reduced flavodoxin as cosubstrates to produce 5'-deoxy-adenosine.</text>
</comment>
<evidence type="ECO:0000256" key="6">
    <source>
        <dbReference type="ARBA" id="ARBA00022723"/>
    </source>
</evidence>
<dbReference type="InterPro" id="IPR001989">
    <property type="entry name" value="Radical_activat_CS"/>
</dbReference>
<dbReference type="SFLD" id="SFLDG01067">
    <property type="entry name" value="SPASM/twitch_domain_containing"/>
    <property type="match status" value="1"/>
</dbReference>
<dbReference type="PROSITE" id="PS51918">
    <property type="entry name" value="RADICAL_SAM"/>
    <property type="match status" value="1"/>
</dbReference>
<dbReference type="AlphaFoldDB" id="A0A1H7JEP1"/>
<dbReference type="GO" id="GO:0005737">
    <property type="term" value="C:cytoplasm"/>
    <property type="evidence" value="ECO:0007669"/>
    <property type="project" value="UniProtKB-SubCell"/>
</dbReference>
<dbReference type="CDD" id="cd01335">
    <property type="entry name" value="Radical_SAM"/>
    <property type="match status" value="1"/>
</dbReference>
<evidence type="ECO:0000256" key="4">
    <source>
        <dbReference type="ARBA" id="ARBA00022485"/>
    </source>
</evidence>
<dbReference type="InterPro" id="IPR012839">
    <property type="entry name" value="Organic_radical_activase"/>
</dbReference>
<keyword evidence="12" id="KW-0670">Pyruvate</keyword>
<dbReference type="PIRSF" id="PIRSF000371">
    <property type="entry name" value="PFL_act_enz"/>
    <property type="match status" value="1"/>
</dbReference>
<dbReference type="InterPro" id="IPR058240">
    <property type="entry name" value="rSAM_sf"/>
</dbReference>
<dbReference type="Proteomes" id="UP000186015">
    <property type="component" value="Unassembled WGS sequence"/>
</dbReference>
<comment type="similarity">
    <text evidence="2 10">Belongs to the organic radical-activating enzymes family.</text>
</comment>
<dbReference type="NCBIfam" id="TIGR02493">
    <property type="entry name" value="PFLA"/>
    <property type="match status" value="1"/>
</dbReference>
<dbReference type="EC" id="1.97.1.4" evidence="10"/>
<evidence type="ECO:0000256" key="3">
    <source>
        <dbReference type="ARBA" id="ARBA00021356"/>
    </source>
</evidence>
<protein>
    <recommendedName>
        <fullName evidence="3 10">Pyruvate formate-lyase-activating enzyme</fullName>
        <ecNumber evidence="10">1.97.1.4</ecNumber>
    </recommendedName>
</protein>
<comment type="cofactor">
    <cofactor evidence="10">
        <name>[4Fe-4S] cluster</name>
        <dbReference type="ChEBI" id="CHEBI:49883"/>
    </cofactor>
    <text evidence="10">Binds 1 [4Fe-4S] cluster. The cluster is coordinated with 3 cysteines and an exchangeable S-adenosyl-L-methionine.</text>
</comment>
<dbReference type="PROSITE" id="PS01087">
    <property type="entry name" value="RADICAL_ACTIVATING"/>
    <property type="match status" value="1"/>
</dbReference>
<dbReference type="Gene3D" id="3.20.20.70">
    <property type="entry name" value="Aldolase class I"/>
    <property type="match status" value="1"/>
</dbReference>
<proteinExistence type="inferred from homology"/>
<dbReference type="SFLD" id="SFLDG01066">
    <property type="entry name" value="organic_radical-activating_enz"/>
    <property type="match status" value="1"/>
</dbReference>
<dbReference type="OrthoDB" id="9782387at2"/>
<evidence type="ECO:0000313" key="12">
    <source>
        <dbReference type="EMBL" id="SEK72884.1"/>
    </source>
</evidence>
<comment type="subcellular location">
    <subcellularLocation>
        <location evidence="10">Cytoplasm</location>
    </subcellularLocation>
</comment>
<dbReference type="GO" id="GO:0051539">
    <property type="term" value="F:4 iron, 4 sulfur cluster binding"/>
    <property type="evidence" value="ECO:0007669"/>
    <property type="project" value="UniProtKB-UniRule"/>
</dbReference>
<dbReference type="GO" id="GO:0016829">
    <property type="term" value="F:lyase activity"/>
    <property type="evidence" value="ECO:0007669"/>
    <property type="project" value="UniProtKB-KW"/>
</dbReference>
<reference evidence="12 13" key="1">
    <citation type="submission" date="2016-10" db="EMBL/GenBank/DDBJ databases">
        <authorList>
            <person name="de Groot N.N."/>
        </authorList>
    </citation>
    <scope>NUCLEOTIDE SEQUENCE [LARGE SCALE GENOMIC DNA]</scope>
    <source>
        <strain evidence="12 13">KH2T6</strain>
    </source>
</reference>
<evidence type="ECO:0000256" key="7">
    <source>
        <dbReference type="ARBA" id="ARBA00023002"/>
    </source>
</evidence>
<dbReference type="InterPro" id="IPR012838">
    <property type="entry name" value="PFL1_activating"/>
</dbReference>
<evidence type="ECO:0000256" key="2">
    <source>
        <dbReference type="ARBA" id="ARBA00009777"/>
    </source>
</evidence>
<keyword evidence="10" id="KW-0963">Cytoplasm</keyword>
<dbReference type="InterPro" id="IPR034457">
    <property type="entry name" value="Organic_radical-activating"/>
</dbReference>
<keyword evidence="5 10" id="KW-0949">S-adenosyl-L-methionine</keyword>
<dbReference type="SFLD" id="SFLDS00029">
    <property type="entry name" value="Radical_SAM"/>
    <property type="match status" value="1"/>
</dbReference>
<keyword evidence="4 10" id="KW-0004">4Fe-4S</keyword>
<evidence type="ECO:0000259" key="11">
    <source>
        <dbReference type="PROSITE" id="PS51918"/>
    </source>
</evidence>
<dbReference type="Pfam" id="PF04055">
    <property type="entry name" value="Radical_SAM"/>
    <property type="match status" value="1"/>
</dbReference>
<evidence type="ECO:0000256" key="10">
    <source>
        <dbReference type="RuleBase" id="RU362053"/>
    </source>
</evidence>
<dbReference type="RefSeq" id="WP_074831772.1">
    <property type="nucleotide sequence ID" value="NZ_FOAT01000005.1"/>
</dbReference>
<name>A0A1H7JEP1_RUMAL</name>
<dbReference type="InterPro" id="IPR013785">
    <property type="entry name" value="Aldolase_TIM"/>
</dbReference>
<keyword evidence="12" id="KW-0456">Lyase</keyword>
<keyword evidence="7 10" id="KW-0560">Oxidoreductase</keyword>
<dbReference type="PANTHER" id="PTHR30352:SF5">
    <property type="entry name" value="PYRUVATE FORMATE-LYASE 1-ACTIVATING ENZYME"/>
    <property type="match status" value="1"/>
</dbReference>
<dbReference type="PANTHER" id="PTHR30352">
    <property type="entry name" value="PYRUVATE FORMATE-LYASE-ACTIVATING ENZYME"/>
    <property type="match status" value="1"/>
</dbReference>
<evidence type="ECO:0000313" key="13">
    <source>
        <dbReference type="Proteomes" id="UP000186015"/>
    </source>
</evidence>
<dbReference type="GO" id="GO:0046872">
    <property type="term" value="F:metal ion binding"/>
    <property type="evidence" value="ECO:0007669"/>
    <property type="project" value="UniProtKB-UniRule"/>
</dbReference>
<evidence type="ECO:0000256" key="9">
    <source>
        <dbReference type="ARBA" id="ARBA00023014"/>
    </source>
</evidence>
<evidence type="ECO:0000256" key="1">
    <source>
        <dbReference type="ARBA" id="ARBA00003141"/>
    </source>
</evidence>
<dbReference type="InterPro" id="IPR007197">
    <property type="entry name" value="rSAM"/>
</dbReference>
<dbReference type="GO" id="GO:0043365">
    <property type="term" value="F:[formate-C-acetyltransferase]-activating enzyme activity"/>
    <property type="evidence" value="ECO:0007669"/>
    <property type="project" value="UniProtKB-UniRule"/>
</dbReference>
<keyword evidence="8 10" id="KW-0408">Iron</keyword>
<feature type="domain" description="Radical SAM core" evidence="11">
    <location>
        <begin position="14"/>
        <end position="240"/>
    </location>
</feature>
<dbReference type="EMBL" id="FOAT01000005">
    <property type="protein sequence ID" value="SEK72884.1"/>
    <property type="molecule type" value="Genomic_DNA"/>
</dbReference>
<keyword evidence="6 10" id="KW-0479">Metal-binding</keyword>
<comment type="catalytic activity">
    <reaction evidence="10">
        <text>glycyl-[formate C-acetyltransferase] + reduced [flavodoxin] + S-adenosyl-L-methionine = glycin-2-yl radical-[formate C-acetyltransferase] + semiquinone [flavodoxin] + 5'-deoxyadenosine + L-methionine + H(+)</text>
        <dbReference type="Rhea" id="RHEA:19225"/>
        <dbReference type="Rhea" id="RHEA-COMP:10622"/>
        <dbReference type="Rhea" id="RHEA-COMP:12190"/>
        <dbReference type="Rhea" id="RHEA-COMP:12191"/>
        <dbReference type="Rhea" id="RHEA-COMP:14480"/>
        <dbReference type="ChEBI" id="CHEBI:15378"/>
        <dbReference type="ChEBI" id="CHEBI:17319"/>
        <dbReference type="ChEBI" id="CHEBI:29947"/>
        <dbReference type="ChEBI" id="CHEBI:32722"/>
        <dbReference type="ChEBI" id="CHEBI:57618"/>
        <dbReference type="ChEBI" id="CHEBI:57844"/>
        <dbReference type="ChEBI" id="CHEBI:59789"/>
        <dbReference type="ChEBI" id="CHEBI:140311"/>
        <dbReference type="EC" id="1.97.1.4"/>
    </reaction>
</comment>
<evidence type="ECO:0000256" key="5">
    <source>
        <dbReference type="ARBA" id="ARBA00022691"/>
    </source>
</evidence>
<keyword evidence="9 10" id="KW-0411">Iron-sulfur</keyword>
<organism evidence="12 13">
    <name type="scientific">Ruminococcus albus</name>
    <dbReference type="NCBI Taxonomy" id="1264"/>
    <lineage>
        <taxon>Bacteria</taxon>
        <taxon>Bacillati</taxon>
        <taxon>Bacillota</taxon>
        <taxon>Clostridia</taxon>
        <taxon>Eubacteriales</taxon>
        <taxon>Oscillospiraceae</taxon>
        <taxon>Ruminococcus</taxon>
    </lineage>
</organism>
<gene>
    <name evidence="12" type="ORF">SAMN05216469_10523</name>
</gene>
<accession>A0A1H7JEP1</accession>
<sequence>MTGRIHSVESFSAVDGPGTRFVVFFQGCPMRCLYCHNPDTWRSDGGREVTAEDILTEYDAVKEFMHNGGITCTGGEPCLQIVFLTELFEKAKSKGINTCLDTSGITFNPKDTAAFDRLIKSTDLVMLDIKHIDPEKHKKLTGHDNKGILAFAEYLSDNGIPVWIRHVVVPDITDDEESLYKLGHFLARIKTLKALDVLPYHTLGRHKYEELGLDYPLGDTPPLSKDGALRARDIIMRGLKDELRQNLAK</sequence>